<evidence type="ECO:0000313" key="9">
    <source>
        <dbReference type="EMBL" id="KKN46203.1"/>
    </source>
</evidence>
<keyword evidence="3" id="KW-0547">Nucleotide-binding</keyword>
<evidence type="ECO:0000256" key="5">
    <source>
        <dbReference type="ARBA" id="ARBA00022842"/>
    </source>
</evidence>
<evidence type="ECO:0000256" key="1">
    <source>
        <dbReference type="ARBA" id="ARBA00022679"/>
    </source>
</evidence>
<evidence type="ECO:0000256" key="2">
    <source>
        <dbReference type="ARBA" id="ARBA00022695"/>
    </source>
</evidence>
<dbReference type="PANTHER" id="PTHR30621:SF0">
    <property type="entry name" value="BIFUNCTIONAL GLUTAMINE SYNTHETASE ADENYLYLTRANSFERASE_ADENYLYL-REMOVING ENZYME"/>
    <property type="match status" value="1"/>
</dbReference>
<keyword evidence="4" id="KW-0067">ATP-binding</keyword>
<dbReference type="GO" id="GO:0005829">
    <property type="term" value="C:cytosol"/>
    <property type="evidence" value="ECO:0007669"/>
    <property type="project" value="TreeGrafter"/>
</dbReference>
<dbReference type="Gene3D" id="1.20.120.330">
    <property type="entry name" value="Nucleotidyltransferases domain 2"/>
    <property type="match status" value="2"/>
</dbReference>
<dbReference type="Gene3D" id="3.30.460.10">
    <property type="entry name" value="Beta Polymerase, domain 2"/>
    <property type="match status" value="2"/>
</dbReference>
<dbReference type="AlphaFoldDB" id="A0A0F9TXQ6"/>
<dbReference type="SUPFAM" id="SSF81593">
    <property type="entry name" value="Nucleotidyltransferase substrate binding subunit/domain"/>
    <property type="match status" value="2"/>
</dbReference>
<evidence type="ECO:0000256" key="4">
    <source>
        <dbReference type="ARBA" id="ARBA00022840"/>
    </source>
</evidence>
<sequence>MTVELSLPEEWTEVLSSYPSLSDVATKVLSSSDFALQWGIRQPQRLADLVESGSLEQSFSLQQIHKQLAEMLSDVDTEETLHRQLRYFRQWMMVRIIWRDLAGWADLAETMADLSNMADVCIQQTLAILYEWQVKLNGTPVDERGNQQQMIVLGMGKLGAGELNLSSDIDLIFTYPEEGDTQGARKPLSNSEFFVRLGRKLIQALDNVTVDGFVFRVDMRLRPFGDSGALVSSYDALEEYYQTQGREWERYAMIKARAITGNTSDKKVLSDMLRPFVYRRYLDYGMFDSLREMKSLIAGNLHKKGMDENIKLGAGGIREIEFIGQVFQLIYGGRDRPLQQRPIMTILQLLADRNFLSSHAVIDLTAAYDFLRRTEHRIQAWADQQTHILPSDDDSKMRLAKSMGFVDWTLFIEALNSHRENVQQHFDQLLTAPQAAEDGSGTKISILNAESEEKRDFLLQCGYDDIESALAVLERLLDLNICRNLSQTGRQRLDKLLPLLLQAAGQVDNPDECLSRLTSLIGSIMRRSAYMALLVENPMALSQLIKLCSASPLISSQLARYPVLLDELLDPRSLYEVPEREEQEGRLKQFLSSVDADDLEQLMNRLREFRQIASLQVAAADVTGVLPIMRVGDQLSELAEIQLAHVWRIAWEHLVSRHGYPPISDNSSDISECGFTILAYGKLGGLELGYGSDLDLVFIFDDEQQGMTNGEKPVELMVFYTRLAQRMIHLLSTVTPGGVLYEVDMRLRPSGASGLLVSPLSGFADYQKDEAWTWEHQALVRARNVVGDSQLAQKVAQIRQQVLSMPRNEETLAEQVKDMRKKMRQQLDKSESQLFDLKQGKGGITDIEFMVQYAVLAWSSHLPELRVYTDNIRIIDALVISNKLTPEEGQTLADAYRYYRNKANHCFLQEKPALISTALLKDYPQQVQQIWQRWLGDI</sequence>
<keyword evidence="2" id="KW-0548">Nucleotidyltransferase</keyword>
<feature type="domain" description="PII-uridylyltransferase/Glutamine-synthetase adenylyltransferase" evidence="8">
    <location>
        <begin position="292"/>
        <end position="430"/>
    </location>
</feature>
<dbReference type="CDD" id="cd05401">
    <property type="entry name" value="NT_GlnE_GlnD_like"/>
    <property type="match status" value="2"/>
</dbReference>
<organism evidence="9">
    <name type="scientific">marine sediment metagenome</name>
    <dbReference type="NCBI Taxonomy" id="412755"/>
    <lineage>
        <taxon>unclassified sequences</taxon>
        <taxon>metagenomes</taxon>
        <taxon>ecological metagenomes</taxon>
    </lineage>
</organism>
<evidence type="ECO:0000259" key="7">
    <source>
        <dbReference type="Pfam" id="PF03710"/>
    </source>
</evidence>
<dbReference type="GO" id="GO:0008882">
    <property type="term" value="F:[glutamate-ammonia-ligase] adenylyltransferase activity"/>
    <property type="evidence" value="ECO:0007669"/>
    <property type="project" value="InterPro"/>
</dbReference>
<dbReference type="HAMAP" id="MF_00802">
    <property type="entry name" value="GlnE"/>
    <property type="match status" value="1"/>
</dbReference>
<keyword evidence="5" id="KW-0460">Magnesium</keyword>
<dbReference type="InterPro" id="IPR005190">
    <property type="entry name" value="GlnE_rpt_dom"/>
</dbReference>
<dbReference type="SUPFAM" id="SSF81301">
    <property type="entry name" value="Nucleotidyltransferase"/>
    <property type="match status" value="2"/>
</dbReference>
<dbReference type="Pfam" id="PF03710">
    <property type="entry name" value="GlnE"/>
    <property type="match status" value="2"/>
</dbReference>
<dbReference type="GO" id="GO:0005524">
    <property type="term" value="F:ATP binding"/>
    <property type="evidence" value="ECO:0007669"/>
    <property type="project" value="UniProtKB-KW"/>
</dbReference>
<dbReference type="PANTHER" id="PTHR30621">
    <property type="entry name" value="GLUTAMINE SYNTHETASE ADENYLYLTRANSFERASE"/>
    <property type="match status" value="1"/>
</dbReference>
<proteinExistence type="inferred from homology"/>
<dbReference type="GO" id="GO:0000820">
    <property type="term" value="P:regulation of glutamine family amino acid metabolic process"/>
    <property type="evidence" value="ECO:0007669"/>
    <property type="project" value="TreeGrafter"/>
</dbReference>
<name>A0A0F9TXQ6_9ZZZZ</name>
<feature type="domain" description="Glutamate-ammonia ligase adenylyltransferase repeated" evidence="7">
    <location>
        <begin position="542"/>
        <end position="796"/>
    </location>
</feature>
<feature type="domain" description="Glutamate-ammonia ligase adenylyltransferase repeated" evidence="7">
    <location>
        <begin position="26"/>
        <end position="264"/>
    </location>
</feature>
<dbReference type="NCBIfam" id="NF008292">
    <property type="entry name" value="PRK11072.1"/>
    <property type="match status" value="1"/>
</dbReference>
<keyword evidence="1" id="KW-0808">Transferase</keyword>
<dbReference type="EMBL" id="LAZR01001342">
    <property type="protein sequence ID" value="KKN46203.1"/>
    <property type="molecule type" value="Genomic_DNA"/>
</dbReference>
<comment type="caution">
    <text evidence="9">The sequence shown here is derived from an EMBL/GenBank/DDBJ whole genome shotgun (WGS) entry which is preliminary data.</text>
</comment>
<dbReference type="InterPro" id="IPR043519">
    <property type="entry name" value="NT_sf"/>
</dbReference>
<feature type="domain" description="PII-uridylyltransferase/Glutamine-synthetase adenylyltransferase" evidence="8">
    <location>
        <begin position="818"/>
        <end position="901"/>
    </location>
</feature>
<gene>
    <name evidence="9" type="ORF">LCGC14_0675200</name>
</gene>
<evidence type="ECO:0008006" key="10">
    <source>
        <dbReference type="Google" id="ProtNLM"/>
    </source>
</evidence>
<reference evidence="9" key="1">
    <citation type="journal article" date="2015" name="Nature">
        <title>Complex archaea that bridge the gap between prokaryotes and eukaryotes.</title>
        <authorList>
            <person name="Spang A."/>
            <person name="Saw J.H."/>
            <person name="Jorgensen S.L."/>
            <person name="Zaremba-Niedzwiedzka K."/>
            <person name="Martijn J."/>
            <person name="Lind A.E."/>
            <person name="van Eijk R."/>
            <person name="Schleper C."/>
            <person name="Guy L."/>
            <person name="Ettema T.J."/>
        </authorList>
    </citation>
    <scope>NUCLEOTIDE SEQUENCE</scope>
</reference>
<dbReference type="InterPro" id="IPR023057">
    <property type="entry name" value="GlnE"/>
</dbReference>
<keyword evidence="6" id="KW-0511">Multifunctional enzyme</keyword>
<dbReference type="Gene3D" id="1.20.120.1510">
    <property type="match status" value="1"/>
</dbReference>
<dbReference type="FunFam" id="1.20.120.330:FF:000005">
    <property type="entry name" value="Bifunctional glutamine synthetase adenylyltransferase/adenylyl-removing enzyme"/>
    <property type="match status" value="1"/>
</dbReference>
<evidence type="ECO:0000259" key="8">
    <source>
        <dbReference type="Pfam" id="PF08335"/>
    </source>
</evidence>
<evidence type="ECO:0000256" key="3">
    <source>
        <dbReference type="ARBA" id="ARBA00022741"/>
    </source>
</evidence>
<dbReference type="Pfam" id="PF08335">
    <property type="entry name" value="GlnD_UR_UTase"/>
    <property type="match status" value="2"/>
</dbReference>
<dbReference type="Gene3D" id="1.10.4050.10">
    <property type="entry name" value="Glutamine synthase adenylyltransferase GlnE"/>
    <property type="match status" value="1"/>
</dbReference>
<dbReference type="InterPro" id="IPR013546">
    <property type="entry name" value="PII_UdlTrfase/GS_AdlTrfase"/>
</dbReference>
<dbReference type="FunFam" id="3.30.460.10:FF:000009">
    <property type="entry name" value="Bifunctional glutamine synthetase adenylyltransferase/adenylyl-removing enzyme"/>
    <property type="match status" value="2"/>
</dbReference>
<evidence type="ECO:0000256" key="6">
    <source>
        <dbReference type="ARBA" id="ARBA00023268"/>
    </source>
</evidence>
<accession>A0A0F9TXQ6</accession>
<protein>
    <recommendedName>
        <fullName evidence="10">Glutamate-ammonia ligase adenylyltransferase repeated domain-containing protein</fullName>
    </recommendedName>
</protein>